<organism evidence="9 10">
    <name type="scientific">Nostoc sphaeroides CCNUC1</name>
    <dbReference type="NCBI Taxonomy" id="2653204"/>
    <lineage>
        <taxon>Bacteria</taxon>
        <taxon>Bacillati</taxon>
        <taxon>Cyanobacteriota</taxon>
        <taxon>Cyanophyceae</taxon>
        <taxon>Nostocales</taxon>
        <taxon>Nostocaceae</taxon>
        <taxon>Nostoc</taxon>
    </lineage>
</organism>
<dbReference type="Pfam" id="PF02743">
    <property type="entry name" value="dCache_1"/>
    <property type="match status" value="1"/>
</dbReference>
<keyword evidence="3 7" id="KW-0812">Transmembrane</keyword>
<name>A0A5P8WHW1_9NOSO</name>
<dbReference type="Proteomes" id="UP000326678">
    <property type="component" value="Chromosome Gxm2"/>
</dbReference>
<comment type="subcellular location">
    <subcellularLocation>
        <location evidence="1">Cell membrane</location>
        <topology evidence="1">Multi-pass membrane protein</topology>
    </subcellularLocation>
</comment>
<feature type="transmembrane region" description="Helical" evidence="7">
    <location>
        <begin position="319"/>
        <end position="342"/>
    </location>
</feature>
<dbReference type="EMBL" id="CP045227">
    <property type="protein sequence ID" value="QFS52032.1"/>
    <property type="molecule type" value="Genomic_DNA"/>
</dbReference>
<reference evidence="9 10" key="1">
    <citation type="submission" date="2019-10" db="EMBL/GenBank/DDBJ databases">
        <title>Genomic and transcriptomic insights into the perfect genentic adaptation of a filamentous nitrogen-fixing cyanobacterium to rice fields.</title>
        <authorList>
            <person name="Chen Z."/>
        </authorList>
    </citation>
    <scope>NUCLEOTIDE SEQUENCE [LARGE SCALE GENOMIC DNA]</scope>
    <source>
        <strain evidence="9">CCNUC1</strain>
    </source>
</reference>
<evidence type="ECO:0000256" key="3">
    <source>
        <dbReference type="ARBA" id="ARBA00022692"/>
    </source>
</evidence>
<gene>
    <name evidence="9" type="ORF">GXM_09526</name>
</gene>
<evidence type="ECO:0000256" key="6">
    <source>
        <dbReference type="SAM" id="Coils"/>
    </source>
</evidence>
<dbReference type="InterPro" id="IPR029151">
    <property type="entry name" value="Sensor-like_sf"/>
</dbReference>
<dbReference type="Pfam" id="PF00672">
    <property type="entry name" value="HAMP"/>
    <property type="match status" value="1"/>
</dbReference>
<keyword evidence="2" id="KW-1003">Cell membrane</keyword>
<evidence type="ECO:0000256" key="1">
    <source>
        <dbReference type="ARBA" id="ARBA00004651"/>
    </source>
</evidence>
<feature type="transmembrane region" description="Helical" evidence="7">
    <location>
        <begin position="12"/>
        <end position="37"/>
    </location>
</feature>
<feature type="coiled-coil region" evidence="6">
    <location>
        <begin position="396"/>
        <end position="455"/>
    </location>
</feature>
<evidence type="ECO:0000256" key="4">
    <source>
        <dbReference type="ARBA" id="ARBA00022989"/>
    </source>
</evidence>
<dbReference type="GO" id="GO:0005886">
    <property type="term" value="C:plasma membrane"/>
    <property type="evidence" value="ECO:0007669"/>
    <property type="project" value="UniProtKB-SubCell"/>
</dbReference>
<proteinExistence type="predicted"/>
<dbReference type="CDD" id="cd06225">
    <property type="entry name" value="HAMP"/>
    <property type="match status" value="1"/>
</dbReference>
<keyword evidence="6" id="KW-0175">Coiled coil</keyword>
<evidence type="ECO:0000313" key="9">
    <source>
        <dbReference type="EMBL" id="QFS52032.1"/>
    </source>
</evidence>
<evidence type="ECO:0000313" key="10">
    <source>
        <dbReference type="Proteomes" id="UP000326678"/>
    </source>
</evidence>
<dbReference type="PROSITE" id="PS50885">
    <property type="entry name" value="HAMP"/>
    <property type="match status" value="1"/>
</dbReference>
<dbReference type="InterPro" id="IPR033479">
    <property type="entry name" value="dCache_1"/>
</dbReference>
<dbReference type="Gene3D" id="3.30.450.20">
    <property type="entry name" value="PAS domain"/>
    <property type="match status" value="2"/>
</dbReference>
<dbReference type="RefSeq" id="WP_152592277.1">
    <property type="nucleotide sequence ID" value="NZ_CP045227.1"/>
</dbReference>
<dbReference type="Gene3D" id="6.10.340.10">
    <property type="match status" value="1"/>
</dbReference>
<keyword evidence="4 7" id="KW-1133">Transmembrane helix</keyword>
<dbReference type="GO" id="GO:0007165">
    <property type="term" value="P:signal transduction"/>
    <property type="evidence" value="ECO:0007669"/>
    <property type="project" value="InterPro"/>
</dbReference>
<dbReference type="CDD" id="cd12914">
    <property type="entry name" value="PDC1_DGC_like"/>
    <property type="match status" value="1"/>
</dbReference>
<evidence type="ECO:0000256" key="5">
    <source>
        <dbReference type="ARBA" id="ARBA00023136"/>
    </source>
</evidence>
<dbReference type="KEGG" id="nsh:GXM_09526"/>
<dbReference type="AlphaFoldDB" id="A0A5P8WHW1"/>
<dbReference type="SUPFAM" id="SSF103190">
    <property type="entry name" value="Sensory domain-like"/>
    <property type="match status" value="1"/>
</dbReference>
<keyword evidence="5 7" id="KW-0472">Membrane</keyword>
<dbReference type="SMART" id="SM00304">
    <property type="entry name" value="HAMP"/>
    <property type="match status" value="1"/>
</dbReference>
<dbReference type="CDD" id="cd12912">
    <property type="entry name" value="PDC2_MCP_like"/>
    <property type="match status" value="1"/>
</dbReference>
<accession>A0A5P8WHW1</accession>
<feature type="domain" description="HAMP" evidence="8">
    <location>
        <begin position="343"/>
        <end position="404"/>
    </location>
</feature>
<sequence>MKHFHRFFNPLAWSIAAKISAALVSAVLIPMSFTAYYNLRQSLNSMEAGEYRKLELLATSTASRLDQLIIDIGRIVVQVSSDRNAVNFLTASTSSEQEALRHDLQQTLQNVSRSNPDFDAIFVMNKQGRAVAATDSKFVGKNYAFREYFRSSIQGNSYISGILVGETTKRPGMFFSHPVRSPNGEIVGVLVLKIRGANIWAIINALQVGSQSYAFLIDQQGVIISHPDRSLLYHSLTPLRPDTLKQIVSDRRYGLEQIQSLNIPELKVMVKAKLAGHTTYRYPPHQMPRIVGFAPLEQQPWVLGVSQPKAQFAAPLNRLIWLHGSSVLVVGGITAMIALLLARRISRPIHVLTEAAQALEHDDFDSHLLELRQSLGKSTHRQDDIGQLVRVFLNMAEKVRMRDQKLKMQVQELRIEIDETKRASNVTEITENEHFQQLQIKIQKLRQQAVTVSETETDYYQRLQSQVQSLKERSLNSEV</sequence>
<dbReference type="SUPFAM" id="SSF158472">
    <property type="entry name" value="HAMP domain-like"/>
    <property type="match status" value="1"/>
</dbReference>
<evidence type="ECO:0000256" key="7">
    <source>
        <dbReference type="SAM" id="Phobius"/>
    </source>
</evidence>
<protein>
    <submittedName>
        <fullName evidence="9">HAMP domain-containing protein</fullName>
    </submittedName>
</protein>
<evidence type="ECO:0000259" key="8">
    <source>
        <dbReference type="PROSITE" id="PS50885"/>
    </source>
</evidence>
<dbReference type="InterPro" id="IPR003660">
    <property type="entry name" value="HAMP_dom"/>
</dbReference>
<evidence type="ECO:0000256" key="2">
    <source>
        <dbReference type="ARBA" id="ARBA00022475"/>
    </source>
</evidence>
<keyword evidence="10" id="KW-1185">Reference proteome</keyword>